<dbReference type="InterPro" id="IPR035679">
    <property type="entry name" value="MDP-1_euk"/>
</dbReference>
<comment type="caution">
    <text evidence="1">The sequence shown here is derived from an EMBL/GenBank/DDBJ whole genome shotgun (WGS) entry which is preliminary data.</text>
</comment>
<evidence type="ECO:0008006" key="3">
    <source>
        <dbReference type="Google" id="ProtNLM"/>
    </source>
</evidence>
<keyword evidence="2" id="KW-1185">Reference proteome</keyword>
<dbReference type="Proteomes" id="UP001210211">
    <property type="component" value="Unassembled WGS sequence"/>
</dbReference>
<dbReference type="InterPro" id="IPR010036">
    <property type="entry name" value="MDP_1_eu_arc"/>
</dbReference>
<dbReference type="EMBL" id="JAMRDG010000001">
    <property type="protein sequence ID" value="KAJ3701596.1"/>
    <property type="molecule type" value="Genomic_DNA"/>
</dbReference>
<evidence type="ECO:0000313" key="2">
    <source>
        <dbReference type="Proteomes" id="UP001210211"/>
    </source>
</evidence>
<dbReference type="SFLD" id="SFLDG01131">
    <property type="entry name" value="C1.5.2:_MDP_Like"/>
    <property type="match status" value="1"/>
</dbReference>
<dbReference type="Pfam" id="PF12689">
    <property type="entry name" value="Acid_PPase"/>
    <property type="match status" value="1"/>
</dbReference>
<dbReference type="Gene3D" id="3.40.50.1000">
    <property type="entry name" value="HAD superfamily/HAD-like"/>
    <property type="match status" value="1"/>
</dbReference>
<reference evidence="1 2" key="1">
    <citation type="journal article" date="2022" name="Cell">
        <title>Repeat-based holocentromeres influence genome architecture and karyotype evolution.</title>
        <authorList>
            <person name="Hofstatter P.G."/>
            <person name="Thangavel G."/>
            <person name="Lux T."/>
            <person name="Neumann P."/>
            <person name="Vondrak T."/>
            <person name="Novak P."/>
            <person name="Zhang M."/>
            <person name="Costa L."/>
            <person name="Castellani M."/>
            <person name="Scott A."/>
            <person name="Toegelov H."/>
            <person name="Fuchs J."/>
            <person name="Mata-Sucre Y."/>
            <person name="Dias Y."/>
            <person name="Vanzela A.L.L."/>
            <person name="Huettel B."/>
            <person name="Almeida C.C.S."/>
            <person name="Simkova H."/>
            <person name="Souza G."/>
            <person name="Pedrosa-Harand A."/>
            <person name="Macas J."/>
            <person name="Mayer K.F.X."/>
            <person name="Houben A."/>
            <person name="Marques A."/>
        </authorList>
    </citation>
    <scope>NUCLEOTIDE SEQUENCE [LARGE SCALE GENOMIC DNA]</scope>
    <source>
        <strain evidence="1">RhyTen1mFocal</strain>
    </source>
</reference>
<dbReference type="SUPFAM" id="SSF56784">
    <property type="entry name" value="HAD-like"/>
    <property type="match status" value="1"/>
</dbReference>
<dbReference type="InterPro" id="IPR023214">
    <property type="entry name" value="HAD_sf"/>
</dbReference>
<accession>A0AAD5ZPC9</accession>
<dbReference type="CDD" id="cd07501">
    <property type="entry name" value="HAD_MDP-1_like"/>
    <property type="match status" value="1"/>
</dbReference>
<proteinExistence type="predicted"/>
<dbReference type="NCBIfam" id="TIGR01681">
    <property type="entry name" value="HAD-SF-IIIC"/>
    <property type="match status" value="1"/>
</dbReference>
<evidence type="ECO:0000313" key="1">
    <source>
        <dbReference type="EMBL" id="KAJ3701596.1"/>
    </source>
</evidence>
<dbReference type="SFLD" id="SFLDS00003">
    <property type="entry name" value="Haloacid_Dehalogenase"/>
    <property type="match status" value="1"/>
</dbReference>
<dbReference type="InterPro" id="IPR010033">
    <property type="entry name" value="HAD_SF_ppase_IIIC"/>
</dbReference>
<dbReference type="PANTHER" id="PTHR17901:SF14">
    <property type="entry name" value="MAGNESIUM-DEPENDENT PHOSPHATASE 1"/>
    <property type="match status" value="1"/>
</dbReference>
<dbReference type="AlphaFoldDB" id="A0AAD5ZPC9"/>
<name>A0AAD5ZPC9_9POAL</name>
<dbReference type="InterPro" id="IPR036412">
    <property type="entry name" value="HAD-like_sf"/>
</dbReference>
<protein>
    <recommendedName>
        <fullName evidence="3">Magnesium-dependent phosphatase-1</fullName>
    </recommendedName>
</protein>
<dbReference type="GO" id="GO:0003993">
    <property type="term" value="F:acid phosphatase activity"/>
    <property type="evidence" value="ECO:0007669"/>
    <property type="project" value="TreeGrafter"/>
</dbReference>
<dbReference type="SFLD" id="SFLDG01129">
    <property type="entry name" value="C1.5:_HAD__Beta-PGM__Phosphata"/>
    <property type="match status" value="1"/>
</dbReference>
<gene>
    <name evidence="1" type="ORF">LUZ61_005301</name>
</gene>
<dbReference type="PANTHER" id="PTHR17901">
    <property type="entry name" value="MAGNESIUM-DEPENDENT PHOSPHATASE 1 MDP1"/>
    <property type="match status" value="1"/>
</dbReference>
<sequence>MEEEEKMRAEATEIISLFPVLPKLVVFDLDYTIWPYDCDHYSKGELPYPPYPQATGITRALKDKGIDVAIASRSPRPDIARSFLEIMGIQSLFIAQEIFCSWTPKTEHFKRIQRTTGIPFGSMLFFDDDYRNTQAASRMGVTCVLVEDGVNLEKLSVKTINSSLPIDPIRFSPKSFSSPLDPIRRAPLPNPFLLSFINNLNLVTRLPVLPRRRGRASPGSLAVELHSPTPPSSSVLTGRQLIDMSREERDQNRKYVVVTPLQWL</sequence>
<organism evidence="1 2">
    <name type="scientific">Rhynchospora tenuis</name>
    <dbReference type="NCBI Taxonomy" id="198213"/>
    <lineage>
        <taxon>Eukaryota</taxon>
        <taxon>Viridiplantae</taxon>
        <taxon>Streptophyta</taxon>
        <taxon>Embryophyta</taxon>
        <taxon>Tracheophyta</taxon>
        <taxon>Spermatophyta</taxon>
        <taxon>Magnoliopsida</taxon>
        <taxon>Liliopsida</taxon>
        <taxon>Poales</taxon>
        <taxon>Cyperaceae</taxon>
        <taxon>Cyperoideae</taxon>
        <taxon>Rhynchosporeae</taxon>
        <taxon>Rhynchospora</taxon>
    </lineage>
</organism>